<comment type="caution">
    <text evidence="2">The sequence shown here is derived from an EMBL/GenBank/DDBJ whole genome shotgun (WGS) entry which is preliminary data.</text>
</comment>
<evidence type="ECO:0000313" key="3">
    <source>
        <dbReference type="Proteomes" id="UP000004477"/>
    </source>
</evidence>
<gene>
    <name evidence="2" type="ORF">PREVCOP_06614</name>
</gene>
<dbReference type="HOGENOM" id="CLU_077121_1_0_10"/>
<organism evidence="2 3">
    <name type="scientific">Segatella copri DSM 18205</name>
    <dbReference type="NCBI Taxonomy" id="537011"/>
    <lineage>
        <taxon>Bacteria</taxon>
        <taxon>Pseudomonadati</taxon>
        <taxon>Bacteroidota</taxon>
        <taxon>Bacteroidia</taxon>
        <taxon>Bacteroidales</taxon>
        <taxon>Prevotellaceae</taxon>
        <taxon>Segatella</taxon>
    </lineage>
</organism>
<sequence>MSDQNMINNQDFDNERQVVSRERVAEHGEVYTAKREVNAMLDLVKEETERIDSRFLEPACGNGNFLIEIQRRKLEVVECQYGKSRYDYELYAALAISSMYGVELLPDNVAACQKRLYEDFMERYQRVFHQECSAPYERCIQFLYAKNILCGDALTMETSSGKPIVFSEWGFVGGGKVKRRDFRLDDLLKNVEYDKPKPDEEGLLFADTGEPTFVHEPIKEYPLTHYLNLPDHDQL</sequence>
<accession>D1PH94</accession>
<dbReference type="STRING" id="537011.PREVCOP_06614"/>
<dbReference type="InterPro" id="IPR046816">
    <property type="entry name" value="MmeI_Mtase"/>
</dbReference>
<reference evidence="2" key="1">
    <citation type="submission" date="2009-11" db="EMBL/GenBank/DDBJ databases">
        <authorList>
            <person name="Weinstock G."/>
            <person name="Sodergren E."/>
            <person name="Clifton S."/>
            <person name="Fulton L."/>
            <person name="Fulton B."/>
            <person name="Courtney L."/>
            <person name="Fronick C."/>
            <person name="Harrison M."/>
            <person name="Strong C."/>
            <person name="Farmer C."/>
            <person name="Delahaunty K."/>
            <person name="Markovic C."/>
            <person name="Hall O."/>
            <person name="Minx P."/>
            <person name="Tomlinson C."/>
            <person name="Mitreva M."/>
            <person name="Nelson J."/>
            <person name="Hou S."/>
            <person name="Wollam A."/>
            <person name="Pepin K.H."/>
            <person name="Johnson M."/>
            <person name="Bhonagiri V."/>
            <person name="Nash W.E."/>
            <person name="Warren W."/>
            <person name="Chinwalla A."/>
            <person name="Mardis E.R."/>
            <person name="Wilson R.K."/>
        </authorList>
    </citation>
    <scope>NUCLEOTIDE SEQUENCE [LARGE SCALE GENOMIC DNA]</scope>
    <source>
        <strain evidence="2">DSM 18205</strain>
    </source>
</reference>
<dbReference type="SUPFAM" id="SSF53335">
    <property type="entry name" value="S-adenosyl-L-methionine-dependent methyltransferases"/>
    <property type="match status" value="1"/>
</dbReference>
<protein>
    <recommendedName>
        <fullName evidence="1">MmeI-like DNA-methyltransferase domain-containing protein</fullName>
    </recommendedName>
</protein>
<name>D1PH94_9BACT</name>
<dbReference type="InterPro" id="IPR029063">
    <property type="entry name" value="SAM-dependent_MTases_sf"/>
</dbReference>
<evidence type="ECO:0000259" key="1">
    <source>
        <dbReference type="Pfam" id="PF20473"/>
    </source>
</evidence>
<keyword evidence="3" id="KW-1185">Reference proteome</keyword>
<dbReference type="PaxDb" id="537011-PREVCOP_06614"/>
<proteinExistence type="predicted"/>
<dbReference type="Gene3D" id="3.40.50.150">
    <property type="entry name" value="Vaccinia Virus protein VP39"/>
    <property type="match status" value="1"/>
</dbReference>
<dbReference type="AlphaFoldDB" id="D1PH94"/>
<dbReference type="Proteomes" id="UP000004477">
    <property type="component" value="Unassembled WGS sequence"/>
</dbReference>
<evidence type="ECO:0000313" key="2">
    <source>
        <dbReference type="EMBL" id="EFB33943.1"/>
    </source>
</evidence>
<dbReference type="REBASE" id="251416">
    <property type="entry name" value="M2.PcoORF6613P"/>
</dbReference>
<dbReference type="EMBL" id="ACBX02000050">
    <property type="protein sequence ID" value="EFB33943.1"/>
    <property type="molecule type" value="Genomic_DNA"/>
</dbReference>
<feature type="domain" description="MmeI-like DNA-methyltransferase" evidence="1">
    <location>
        <begin position="51"/>
        <end position="157"/>
    </location>
</feature>
<dbReference type="Pfam" id="PF20473">
    <property type="entry name" value="MmeI_Mtase"/>
    <property type="match status" value="1"/>
</dbReference>